<dbReference type="EMBL" id="JALJOS010000003">
    <property type="protein sequence ID" value="KAK9841709.1"/>
    <property type="molecule type" value="Genomic_DNA"/>
</dbReference>
<sequence>MGPPQQLLSPISCGASPRMQGAQLNVKSSPHIPLHDSLMASPSKAVYSTQQPTFLLASTPELLQQSAL</sequence>
<keyword evidence="3" id="KW-1185">Reference proteome</keyword>
<evidence type="ECO:0000313" key="2">
    <source>
        <dbReference type="EMBL" id="KAK9841709.1"/>
    </source>
</evidence>
<evidence type="ECO:0000313" key="3">
    <source>
        <dbReference type="Proteomes" id="UP001438707"/>
    </source>
</evidence>
<name>A0AAW1S5Z0_9CHLO</name>
<reference evidence="2 3" key="1">
    <citation type="journal article" date="2024" name="Nat. Commun.">
        <title>Phylogenomics reveals the evolutionary origins of lichenization in chlorophyte algae.</title>
        <authorList>
            <person name="Puginier C."/>
            <person name="Libourel C."/>
            <person name="Otte J."/>
            <person name="Skaloud P."/>
            <person name="Haon M."/>
            <person name="Grisel S."/>
            <person name="Petersen M."/>
            <person name="Berrin J.G."/>
            <person name="Delaux P.M."/>
            <person name="Dal Grande F."/>
            <person name="Keller J."/>
        </authorList>
    </citation>
    <scope>NUCLEOTIDE SEQUENCE [LARGE SCALE GENOMIC DNA]</scope>
    <source>
        <strain evidence="2 3">SAG 2145</strain>
    </source>
</reference>
<feature type="region of interest" description="Disordered" evidence="1">
    <location>
        <begin position="1"/>
        <end position="24"/>
    </location>
</feature>
<comment type="caution">
    <text evidence="2">The sequence shown here is derived from an EMBL/GenBank/DDBJ whole genome shotgun (WGS) entry which is preliminary data.</text>
</comment>
<dbReference type="AlphaFoldDB" id="A0AAW1S5Z0"/>
<dbReference type="Proteomes" id="UP001438707">
    <property type="component" value="Unassembled WGS sequence"/>
</dbReference>
<accession>A0AAW1S5Z0</accession>
<evidence type="ECO:0000256" key="1">
    <source>
        <dbReference type="SAM" id="MobiDB-lite"/>
    </source>
</evidence>
<protein>
    <submittedName>
        <fullName evidence="2">Uncharacterized protein</fullName>
    </submittedName>
</protein>
<gene>
    <name evidence="2" type="ORF">WJX74_010553</name>
</gene>
<organism evidence="2 3">
    <name type="scientific">Apatococcus lobatus</name>
    <dbReference type="NCBI Taxonomy" id="904363"/>
    <lineage>
        <taxon>Eukaryota</taxon>
        <taxon>Viridiplantae</taxon>
        <taxon>Chlorophyta</taxon>
        <taxon>core chlorophytes</taxon>
        <taxon>Trebouxiophyceae</taxon>
        <taxon>Chlorellales</taxon>
        <taxon>Chlorellaceae</taxon>
        <taxon>Apatococcus</taxon>
    </lineage>
</organism>
<proteinExistence type="predicted"/>